<comment type="caution">
    <text evidence="3">The sequence shown here is derived from an EMBL/GenBank/DDBJ whole genome shotgun (WGS) entry which is preliminary data.</text>
</comment>
<dbReference type="EMBL" id="JACJQH010000063">
    <property type="protein sequence ID" value="MBD2199593.1"/>
    <property type="molecule type" value="Genomic_DNA"/>
</dbReference>
<dbReference type="SFLD" id="SFLDS00019">
    <property type="entry name" value="Glutathione_Transferase_(cytos"/>
    <property type="match status" value="1"/>
</dbReference>
<dbReference type="SFLD" id="SFLDG01151">
    <property type="entry name" value="Main.2:_Nu-like"/>
    <property type="match status" value="1"/>
</dbReference>
<keyword evidence="4" id="KW-1185">Reference proteome</keyword>
<evidence type="ECO:0000259" key="1">
    <source>
        <dbReference type="PROSITE" id="PS50404"/>
    </source>
</evidence>
<dbReference type="InterPro" id="IPR036282">
    <property type="entry name" value="Glutathione-S-Trfase_C_sf"/>
</dbReference>
<dbReference type="CDD" id="cd03206">
    <property type="entry name" value="GST_C_7"/>
    <property type="match status" value="1"/>
</dbReference>
<dbReference type="PANTHER" id="PTHR44051">
    <property type="entry name" value="GLUTATHIONE S-TRANSFERASE-RELATED"/>
    <property type="match status" value="1"/>
</dbReference>
<dbReference type="Gene3D" id="1.20.1050.10">
    <property type="match status" value="1"/>
</dbReference>
<feature type="domain" description="GST C-terminal" evidence="2">
    <location>
        <begin position="86"/>
        <end position="205"/>
    </location>
</feature>
<evidence type="ECO:0000313" key="3">
    <source>
        <dbReference type="EMBL" id="MBD2199593.1"/>
    </source>
</evidence>
<dbReference type="SUPFAM" id="SSF47616">
    <property type="entry name" value="GST C-terminal domain-like"/>
    <property type="match status" value="1"/>
</dbReference>
<sequence length="205" mass="22679">MIQLYGHELSGNSYKVKLMLSVLGLDYEWIKVDLMAGAHKQPEFLALNPFGQVPLLVDGNTVLADAQAILVYLARQYGGESWLPLEPQAMSRVVRWLSTTAGEIRQGPESARLYHLFKATSINIEQAIQKSEFILTQLNDHLANQQWLELGHPTIADVAVFPYVALAGDGKVDLTPYTNVLAWIDRIKHLPGFVGMIGIEAAIAV</sequence>
<dbReference type="SUPFAM" id="SSF52833">
    <property type="entry name" value="Thioredoxin-like"/>
    <property type="match status" value="1"/>
</dbReference>
<dbReference type="CDD" id="cd03056">
    <property type="entry name" value="GST_N_4"/>
    <property type="match status" value="1"/>
</dbReference>
<dbReference type="PROSITE" id="PS50404">
    <property type="entry name" value="GST_NTER"/>
    <property type="match status" value="1"/>
</dbReference>
<dbReference type="InterPro" id="IPR040079">
    <property type="entry name" value="Glutathione_S-Trfase"/>
</dbReference>
<dbReference type="Pfam" id="PF02798">
    <property type="entry name" value="GST_N"/>
    <property type="match status" value="1"/>
</dbReference>
<feature type="domain" description="GST N-terminal" evidence="1">
    <location>
        <begin position="1"/>
        <end position="81"/>
    </location>
</feature>
<evidence type="ECO:0000313" key="4">
    <source>
        <dbReference type="Proteomes" id="UP000658514"/>
    </source>
</evidence>
<dbReference type="Gene3D" id="3.40.30.10">
    <property type="entry name" value="Glutaredoxin"/>
    <property type="match status" value="1"/>
</dbReference>
<dbReference type="RefSeq" id="WP_190549145.1">
    <property type="nucleotide sequence ID" value="NZ_CAWPNO010000099.1"/>
</dbReference>
<organism evidence="3 4">
    <name type="scientific">Calothrix parietina FACHB-288</name>
    <dbReference type="NCBI Taxonomy" id="2692896"/>
    <lineage>
        <taxon>Bacteria</taxon>
        <taxon>Bacillati</taxon>
        <taxon>Cyanobacteriota</taxon>
        <taxon>Cyanophyceae</taxon>
        <taxon>Nostocales</taxon>
        <taxon>Calotrichaceae</taxon>
        <taxon>Calothrix</taxon>
    </lineage>
</organism>
<proteinExistence type="predicted"/>
<dbReference type="InterPro" id="IPR036249">
    <property type="entry name" value="Thioredoxin-like_sf"/>
</dbReference>
<gene>
    <name evidence="3" type="ORF">H6G24_29660</name>
</gene>
<reference evidence="3 4" key="1">
    <citation type="journal article" date="2020" name="ISME J.">
        <title>Comparative genomics reveals insights into cyanobacterial evolution and habitat adaptation.</title>
        <authorList>
            <person name="Chen M.Y."/>
            <person name="Teng W.K."/>
            <person name="Zhao L."/>
            <person name="Hu C.X."/>
            <person name="Zhou Y.K."/>
            <person name="Han B.P."/>
            <person name="Song L.R."/>
            <person name="Shu W.S."/>
        </authorList>
    </citation>
    <scope>NUCLEOTIDE SEQUENCE [LARGE SCALE GENOMIC DNA]</scope>
    <source>
        <strain evidence="3 4">FACHB-288</strain>
    </source>
</reference>
<evidence type="ECO:0000259" key="2">
    <source>
        <dbReference type="PROSITE" id="PS50405"/>
    </source>
</evidence>
<accession>A0ABR8AI12</accession>
<protein>
    <submittedName>
        <fullName evidence="3">Glutathione S-transferase</fullName>
    </submittedName>
</protein>
<dbReference type="PANTHER" id="PTHR44051:SF2">
    <property type="entry name" value="HYPOTHETICAL GLUTATHIONE S-TRANSFERASE LIKE PROTEIN"/>
    <property type="match status" value="1"/>
</dbReference>
<dbReference type="InterPro" id="IPR010987">
    <property type="entry name" value="Glutathione-S-Trfase_C-like"/>
</dbReference>
<dbReference type="SFLD" id="SFLDG00358">
    <property type="entry name" value="Main_(cytGST)"/>
    <property type="match status" value="1"/>
</dbReference>
<dbReference type="Proteomes" id="UP000658514">
    <property type="component" value="Unassembled WGS sequence"/>
</dbReference>
<dbReference type="InterPro" id="IPR004045">
    <property type="entry name" value="Glutathione_S-Trfase_N"/>
</dbReference>
<name>A0ABR8AI12_9CYAN</name>
<dbReference type="PROSITE" id="PS50405">
    <property type="entry name" value="GST_CTER"/>
    <property type="match status" value="1"/>
</dbReference>